<dbReference type="STRING" id="6265.A0A0B2V6I8"/>
<evidence type="ECO:0000259" key="2">
    <source>
        <dbReference type="PROSITE" id="PS50836"/>
    </source>
</evidence>
<name>A0A0B2V6I8_TOXCA</name>
<dbReference type="PANTHER" id="PTHR46902">
    <property type="entry name" value="DOMON DOMAIN-CONTAINING PROTEIN FRRS1L"/>
    <property type="match status" value="1"/>
</dbReference>
<keyword evidence="4" id="KW-1185">Reference proteome</keyword>
<dbReference type="GO" id="GO:1900449">
    <property type="term" value="P:regulation of glutamate receptor signaling pathway"/>
    <property type="evidence" value="ECO:0007669"/>
    <property type="project" value="InterPro"/>
</dbReference>
<dbReference type="InterPro" id="IPR042789">
    <property type="entry name" value="FRRS1L"/>
</dbReference>
<evidence type="ECO:0000256" key="1">
    <source>
        <dbReference type="SAM" id="SignalP"/>
    </source>
</evidence>
<gene>
    <name evidence="3" type="primary">FRRS1</name>
    <name evidence="3" type="ORF">Tcan_05568</name>
</gene>
<accession>A0A0B2V6I8</accession>
<dbReference type="Pfam" id="PF03351">
    <property type="entry name" value="DOMON"/>
    <property type="match status" value="1"/>
</dbReference>
<dbReference type="Proteomes" id="UP000031036">
    <property type="component" value="Unassembled WGS sequence"/>
</dbReference>
<feature type="signal peptide" evidence="1">
    <location>
        <begin position="1"/>
        <end position="25"/>
    </location>
</feature>
<sequence length="210" mass="22806">MCISCELIESRLFYVLLLLVQSTTQFDTSTCGVRKGCVLNPPGCDPSSNCISAFSYQVDGDSLLMEVSGAATNGPKSYVAVGFSTDTFMENAAVTACSLLPDQPLQGRLSFNIGLTNKPVVADENLLNDTLKTLSAIYANERLSCVLRQKIIPPNGLTKTQVWPLNRAYYILLALGPTRSTGNAIHSIEQGPFYPYVSTSMENLQAYQSK</sequence>
<dbReference type="EMBL" id="JPKZ01002484">
    <property type="protein sequence ID" value="KHN76595.1"/>
    <property type="molecule type" value="Genomic_DNA"/>
</dbReference>
<dbReference type="AlphaFoldDB" id="A0A0B2V6I8"/>
<feature type="domain" description="DOMON" evidence="2">
    <location>
        <begin position="50"/>
        <end position="176"/>
    </location>
</feature>
<feature type="chain" id="PRO_5002095292" evidence="1">
    <location>
        <begin position="26"/>
        <end position="210"/>
    </location>
</feature>
<protein>
    <submittedName>
        <fullName evidence="3">Ferric-chelate reductase 1</fullName>
    </submittedName>
</protein>
<dbReference type="PROSITE" id="PS50836">
    <property type="entry name" value="DOMON"/>
    <property type="match status" value="1"/>
</dbReference>
<dbReference type="PANTHER" id="PTHR46902:SF1">
    <property type="entry name" value="DOMON DOMAIN-CONTAINING PROTEIN FRRS1L"/>
    <property type="match status" value="1"/>
</dbReference>
<dbReference type="OMA" id="ASSHEFN"/>
<evidence type="ECO:0000313" key="3">
    <source>
        <dbReference type="EMBL" id="KHN76595.1"/>
    </source>
</evidence>
<evidence type="ECO:0000313" key="4">
    <source>
        <dbReference type="Proteomes" id="UP000031036"/>
    </source>
</evidence>
<dbReference type="OrthoDB" id="5856214at2759"/>
<dbReference type="CDD" id="cd09628">
    <property type="entry name" value="DOMON_SDR_2_like"/>
    <property type="match status" value="1"/>
</dbReference>
<keyword evidence="1" id="KW-0732">Signal</keyword>
<organism evidence="3 4">
    <name type="scientific">Toxocara canis</name>
    <name type="common">Canine roundworm</name>
    <dbReference type="NCBI Taxonomy" id="6265"/>
    <lineage>
        <taxon>Eukaryota</taxon>
        <taxon>Metazoa</taxon>
        <taxon>Ecdysozoa</taxon>
        <taxon>Nematoda</taxon>
        <taxon>Chromadorea</taxon>
        <taxon>Rhabditida</taxon>
        <taxon>Spirurina</taxon>
        <taxon>Ascaridomorpha</taxon>
        <taxon>Ascaridoidea</taxon>
        <taxon>Toxocaridae</taxon>
        <taxon>Toxocara</taxon>
    </lineage>
</organism>
<comment type="caution">
    <text evidence="3">The sequence shown here is derived from an EMBL/GenBank/DDBJ whole genome shotgun (WGS) entry which is preliminary data.</text>
</comment>
<proteinExistence type="predicted"/>
<reference evidence="3 4" key="1">
    <citation type="submission" date="2014-11" db="EMBL/GenBank/DDBJ databases">
        <title>Genetic blueprint of the zoonotic pathogen Toxocara canis.</title>
        <authorList>
            <person name="Zhu X.-Q."/>
            <person name="Korhonen P.K."/>
            <person name="Cai H."/>
            <person name="Young N.D."/>
            <person name="Nejsum P."/>
            <person name="von Samson-Himmelstjerna G."/>
            <person name="Boag P.R."/>
            <person name="Tan P."/>
            <person name="Li Q."/>
            <person name="Min J."/>
            <person name="Yang Y."/>
            <person name="Wang X."/>
            <person name="Fang X."/>
            <person name="Hall R.S."/>
            <person name="Hofmann A."/>
            <person name="Sternberg P.W."/>
            <person name="Jex A.R."/>
            <person name="Gasser R.B."/>
        </authorList>
    </citation>
    <scope>NUCLEOTIDE SEQUENCE [LARGE SCALE GENOMIC DNA]</scope>
    <source>
        <strain evidence="3">PN_DK_2014</strain>
    </source>
</reference>
<dbReference type="InterPro" id="IPR005018">
    <property type="entry name" value="DOMON_domain"/>
</dbReference>
<dbReference type="GO" id="GO:0099072">
    <property type="term" value="P:regulation of postsynaptic membrane neurotransmitter receptor levels"/>
    <property type="evidence" value="ECO:0007669"/>
    <property type="project" value="TreeGrafter"/>
</dbReference>